<evidence type="ECO:0000256" key="5">
    <source>
        <dbReference type="ARBA" id="ARBA00023306"/>
    </source>
</evidence>
<dbReference type="Pfam" id="PF02234">
    <property type="entry name" value="CDI"/>
    <property type="match status" value="1"/>
</dbReference>
<evidence type="ECO:0000313" key="8">
    <source>
        <dbReference type="Proteomes" id="UP000614601"/>
    </source>
</evidence>
<keyword evidence="3" id="KW-0649">Protein kinase inhibitor</keyword>
<dbReference type="Proteomes" id="UP000783686">
    <property type="component" value="Unassembled WGS sequence"/>
</dbReference>
<dbReference type="Proteomes" id="UP000614601">
    <property type="component" value="Unassembled WGS sequence"/>
</dbReference>
<dbReference type="PANTHER" id="PTHR10265">
    <property type="entry name" value="CYCLIN-DEPENDENT KINASE INHIBITOR 1"/>
    <property type="match status" value="1"/>
</dbReference>
<keyword evidence="8" id="KW-1185">Reference proteome</keyword>
<gene>
    <name evidence="7" type="ORF">BOKJ2_LOCUS3673</name>
</gene>
<proteinExistence type="inferred from homology"/>
<dbReference type="GO" id="GO:0051726">
    <property type="term" value="P:regulation of cell cycle"/>
    <property type="evidence" value="ECO:0007669"/>
    <property type="project" value="InterPro"/>
</dbReference>
<dbReference type="EMBL" id="CAJFDH010000002">
    <property type="protein sequence ID" value="CAD5211396.1"/>
    <property type="molecule type" value="Genomic_DNA"/>
</dbReference>
<accession>A0A811K6K1</accession>
<keyword evidence="4" id="KW-0539">Nucleus</keyword>
<keyword evidence="5" id="KW-0131">Cell cycle</keyword>
<dbReference type="GO" id="GO:0004861">
    <property type="term" value="F:cyclin-dependent protein serine/threonine kinase inhibitor activity"/>
    <property type="evidence" value="ECO:0007669"/>
    <property type="project" value="InterPro"/>
</dbReference>
<dbReference type="GO" id="GO:0005634">
    <property type="term" value="C:nucleus"/>
    <property type="evidence" value="ECO:0007669"/>
    <property type="project" value="UniProtKB-SubCell"/>
</dbReference>
<evidence type="ECO:0000313" key="7">
    <source>
        <dbReference type="EMBL" id="CAD5211396.1"/>
    </source>
</evidence>
<evidence type="ECO:0000256" key="4">
    <source>
        <dbReference type="ARBA" id="ARBA00023242"/>
    </source>
</evidence>
<name>A0A811K6K1_9BILA</name>
<dbReference type="EMBL" id="CAJFCW020000002">
    <property type="protein sequence ID" value="CAG9093371.1"/>
    <property type="molecule type" value="Genomic_DNA"/>
</dbReference>
<dbReference type="PANTHER" id="PTHR10265:SF45">
    <property type="entry name" value="DACAPO"/>
    <property type="match status" value="1"/>
</dbReference>
<organism evidence="7 8">
    <name type="scientific">Bursaphelenchus okinawaensis</name>
    <dbReference type="NCBI Taxonomy" id="465554"/>
    <lineage>
        <taxon>Eukaryota</taxon>
        <taxon>Metazoa</taxon>
        <taxon>Ecdysozoa</taxon>
        <taxon>Nematoda</taxon>
        <taxon>Chromadorea</taxon>
        <taxon>Rhabditida</taxon>
        <taxon>Tylenchina</taxon>
        <taxon>Tylenchomorpha</taxon>
        <taxon>Aphelenchoidea</taxon>
        <taxon>Aphelenchoididae</taxon>
        <taxon>Bursaphelenchus</taxon>
    </lineage>
</organism>
<sequence length="154" mass="18155">MKPKSPTKERVHSMKLRERIQGRVLFGKPDLEKTNQWLKQRQTDRLQQAKERWNFDFEKFEPCSSSEAGGNEKVEFELVPEDQVPNFYRSKTSKVTVEKHLQTPRKRLRSESMESDIQNTTVEIIQEVAIKSPKKIRLAKYMSAYETPKKAPKM</sequence>
<evidence type="ECO:0000259" key="6">
    <source>
        <dbReference type="Pfam" id="PF02234"/>
    </source>
</evidence>
<reference evidence="7" key="1">
    <citation type="submission" date="2020-09" db="EMBL/GenBank/DDBJ databases">
        <authorList>
            <person name="Kikuchi T."/>
        </authorList>
    </citation>
    <scope>NUCLEOTIDE SEQUENCE</scope>
    <source>
        <strain evidence="7">SH1</strain>
    </source>
</reference>
<evidence type="ECO:0000256" key="3">
    <source>
        <dbReference type="ARBA" id="ARBA00023013"/>
    </source>
</evidence>
<comment type="similarity">
    <text evidence="2">Belongs to the CDI family.</text>
</comment>
<evidence type="ECO:0000256" key="1">
    <source>
        <dbReference type="ARBA" id="ARBA00004123"/>
    </source>
</evidence>
<comment type="subcellular location">
    <subcellularLocation>
        <location evidence="1">Nucleus</location>
    </subcellularLocation>
</comment>
<protein>
    <recommendedName>
        <fullName evidence="6">Cyclin-dependent kinase inhibitor domain-containing protein</fullName>
    </recommendedName>
</protein>
<dbReference type="Gene3D" id="4.10.365.10">
    <property type="entry name" value="p27"/>
    <property type="match status" value="1"/>
</dbReference>
<dbReference type="InterPro" id="IPR044898">
    <property type="entry name" value="CDI_dom_sf"/>
</dbReference>
<comment type="caution">
    <text evidence="7">The sequence shown here is derived from an EMBL/GenBank/DDBJ whole genome shotgun (WGS) entry which is preliminary data.</text>
</comment>
<dbReference type="InterPro" id="IPR003175">
    <property type="entry name" value="CDI_dom"/>
</dbReference>
<evidence type="ECO:0000256" key="2">
    <source>
        <dbReference type="ARBA" id="ARBA00006726"/>
    </source>
</evidence>
<feature type="domain" description="Cyclin-dependent kinase inhibitor" evidence="6">
    <location>
        <begin position="25"/>
        <end position="64"/>
    </location>
</feature>
<dbReference type="OrthoDB" id="6373236at2759"/>
<dbReference type="AlphaFoldDB" id="A0A811K6K1"/>